<evidence type="ECO:0000313" key="4">
    <source>
        <dbReference type="Proteomes" id="UP000321353"/>
    </source>
</evidence>
<dbReference type="PROSITE" id="PS51257">
    <property type="entry name" value="PROKAR_LIPOPROTEIN"/>
    <property type="match status" value="1"/>
</dbReference>
<evidence type="ECO:0000313" key="3">
    <source>
        <dbReference type="EMBL" id="QEG02442.1"/>
    </source>
</evidence>
<accession>A0A5B9MM25</accession>
<dbReference type="Proteomes" id="UP000321353">
    <property type="component" value="Chromosome"/>
</dbReference>
<keyword evidence="3" id="KW-0378">Hydrolase</keyword>
<dbReference type="RefSeq" id="WP_199773772.1">
    <property type="nucleotide sequence ID" value="NZ_CP036264.1"/>
</dbReference>
<protein>
    <submittedName>
        <fullName evidence="3">Alpha/beta hydrolase family protein</fullName>
    </submittedName>
</protein>
<dbReference type="KEGG" id="smam:Mal15_65630"/>
<dbReference type="SUPFAM" id="SSF53474">
    <property type="entry name" value="alpha/beta-Hydrolases"/>
    <property type="match status" value="1"/>
</dbReference>
<sequence>MQRIVKRLQGLVLIVLVGYGCLVAMAFFFQRSLIFHPSRSNSMTPLQPWQCQGSVIGYCRRAENPDCVWLMTHGNAGQAAHRWYVLDCMSKRDSVFVLEYPGYGDRKGRPSRETMNDAARQAYRYLRETHPGTPVCVLGESIGSGPACVLSQEEIAPDKIVLVVPFNRLADVAAHHFPFLPVRPLLLDDWDNAAALEGYGGKVEVYGAALDEIIPITHARALAGQFPNARLVEIPVGHNDWADSRWVRIGMYGEACIERTLSGVGWPFRAVVHVGATARKGRRSVGGTRGVLERPPGRAVVQVGGTRGVLG</sequence>
<evidence type="ECO:0000259" key="2">
    <source>
        <dbReference type="Pfam" id="PF00561"/>
    </source>
</evidence>
<dbReference type="Pfam" id="PF00561">
    <property type="entry name" value="Abhydrolase_1"/>
    <property type="match status" value="1"/>
</dbReference>
<gene>
    <name evidence="3" type="ORF">Mal15_65630</name>
</gene>
<dbReference type="InterPro" id="IPR000073">
    <property type="entry name" value="AB_hydrolase_1"/>
</dbReference>
<organism evidence="3 4">
    <name type="scientific">Stieleria maiorica</name>
    <dbReference type="NCBI Taxonomy" id="2795974"/>
    <lineage>
        <taxon>Bacteria</taxon>
        <taxon>Pseudomonadati</taxon>
        <taxon>Planctomycetota</taxon>
        <taxon>Planctomycetia</taxon>
        <taxon>Pirellulales</taxon>
        <taxon>Pirellulaceae</taxon>
        <taxon>Stieleria</taxon>
    </lineage>
</organism>
<dbReference type="Gene3D" id="3.40.50.1820">
    <property type="entry name" value="alpha/beta hydrolase"/>
    <property type="match status" value="1"/>
</dbReference>
<dbReference type="PANTHER" id="PTHR12277">
    <property type="entry name" value="ALPHA/BETA HYDROLASE DOMAIN-CONTAINING PROTEIN"/>
    <property type="match status" value="1"/>
</dbReference>
<keyword evidence="1" id="KW-0812">Transmembrane</keyword>
<feature type="domain" description="AB hydrolase-1" evidence="2">
    <location>
        <begin position="71"/>
        <end position="178"/>
    </location>
</feature>
<dbReference type="InterPro" id="IPR029058">
    <property type="entry name" value="AB_hydrolase_fold"/>
</dbReference>
<dbReference type="AlphaFoldDB" id="A0A5B9MM25"/>
<keyword evidence="1" id="KW-0472">Membrane</keyword>
<reference evidence="3 4" key="1">
    <citation type="submission" date="2019-02" db="EMBL/GenBank/DDBJ databases">
        <title>Planctomycetal bacteria perform biofilm scaping via a novel small molecule.</title>
        <authorList>
            <person name="Jeske O."/>
            <person name="Boedeker C."/>
            <person name="Wiegand S."/>
            <person name="Breitling P."/>
            <person name="Kallscheuer N."/>
            <person name="Jogler M."/>
            <person name="Rohde M."/>
            <person name="Petersen J."/>
            <person name="Medema M.H."/>
            <person name="Surup F."/>
            <person name="Jogler C."/>
        </authorList>
    </citation>
    <scope>NUCLEOTIDE SEQUENCE [LARGE SCALE GENOMIC DNA]</scope>
    <source>
        <strain evidence="3 4">Mal15</strain>
    </source>
</reference>
<name>A0A5B9MM25_9BACT</name>
<keyword evidence="4" id="KW-1185">Reference proteome</keyword>
<evidence type="ECO:0000256" key="1">
    <source>
        <dbReference type="SAM" id="Phobius"/>
    </source>
</evidence>
<keyword evidence="1" id="KW-1133">Transmembrane helix</keyword>
<dbReference type="EMBL" id="CP036264">
    <property type="protein sequence ID" value="QEG02442.1"/>
    <property type="molecule type" value="Genomic_DNA"/>
</dbReference>
<dbReference type="GO" id="GO:0016787">
    <property type="term" value="F:hydrolase activity"/>
    <property type="evidence" value="ECO:0007669"/>
    <property type="project" value="UniProtKB-KW"/>
</dbReference>
<feature type="transmembrane region" description="Helical" evidence="1">
    <location>
        <begin position="12"/>
        <end position="29"/>
    </location>
</feature>
<proteinExistence type="predicted"/>